<keyword evidence="3" id="KW-1185">Reference proteome</keyword>
<feature type="region of interest" description="Disordered" evidence="1">
    <location>
        <begin position="33"/>
        <end position="56"/>
    </location>
</feature>
<accession>A0A8H3TVN0</accession>
<protein>
    <submittedName>
        <fullName evidence="2">Uncharacterized protein</fullName>
    </submittedName>
</protein>
<reference evidence="2" key="1">
    <citation type="submission" date="2020-07" db="EMBL/GenBank/DDBJ databases">
        <title>Draft Genome Sequence of a Deep-Sea Yeast, Naganishia (Cryptococcus) liquefaciens strain N6.</title>
        <authorList>
            <person name="Han Y.W."/>
            <person name="Kajitani R."/>
            <person name="Morimoto H."/>
            <person name="Parhat M."/>
            <person name="Tsubouchi H."/>
            <person name="Bakenova O."/>
            <person name="Ogata M."/>
            <person name="Argunhan B."/>
            <person name="Aoki R."/>
            <person name="Kajiwara S."/>
            <person name="Itoh T."/>
            <person name="Iwasaki H."/>
        </authorList>
    </citation>
    <scope>NUCLEOTIDE SEQUENCE</scope>
    <source>
        <strain evidence="2">N6</strain>
    </source>
</reference>
<proteinExistence type="predicted"/>
<sequence length="682" mass="72865">MTKIALPRASRSKQSRCAASMLSRIAKHFGIGRKSNDEVAPVGPPVAQTTESSPRGRLAKQISLETTSSCATSAPSTFSSSTLCAGLSLSDSWTRKHLEAIPSTNSLLEDLAVEEAATAQWAAVVHDASPAALETSPFRDGRADAATLTGSSADLPNFAISISANSTDAIDGVPECHAASLLPAEIDPPPSATNASIPCKTLTWSEIFSSDSSSSSLCEIPWATFAASESSTNEGSVAHTAIFQQHEDESQVCQSSSGIQRVDEAASTQSQGTCNVKAQSTYQSSSALARIDEEDEEENGICEAQVQSLIDRDTSAHSTSAIEDVSIGGQGEQARPSVEWPTLTWSEVFSSDSTSSSLRGIIHGDNGEQAALQVDDALEDSECNTSDSIDSMYQPHYSPVYWYPVQLYSFSEAAHIFLFAEDERLMQPCAETRLLRITGRAEEDEDRNEESLSTLVLPIEAAQSTPAESADAHWPQLSWADIFSSDSVASSLSDAAMDGDQNQADVDVIRQAANVDPDKLFASSSRASSDAAGSITASHSHRSSSAGSLTLSATTMHNSGEDEDDDPFSAEQDRSTALQLFDTRQIVDKHPSISANPFIMHILQSATSGDRYRPDLISRANVLEAFLSFDTIIEEDEAEVHATSSASHDRLFAPNSNPFEYVQYSMEDGPTAICADLALNKE</sequence>
<organism evidence="2 3">
    <name type="scientific">Naganishia liquefaciens</name>
    <dbReference type="NCBI Taxonomy" id="104408"/>
    <lineage>
        <taxon>Eukaryota</taxon>
        <taxon>Fungi</taxon>
        <taxon>Dikarya</taxon>
        <taxon>Basidiomycota</taxon>
        <taxon>Agaricomycotina</taxon>
        <taxon>Tremellomycetes</taxon>
        <taxon>Filobasidiales</taxon>
        <taxon>Filobasidiaceae</taxon>
        <taxon>Naganishia</taxon>
    </lineage>
</organism>
<name>A0A8H3TVN0_9TREE</name>
<dbReference type="EMBL" id="BLZA01000024">
    <property type="protein sequence ID" value="GHJ87977.1"/>
    <property type="molecule type" value="Genomic_DNA"/>
</dbReference>
<evidence type="ECO:0000313" key="3">
    <source>
        <dbReference type="Proteomes" id="UP000620104"/>
    </source>
</evidence>
<evidence type="ECO:0000256" key="1">
    <source>
        <dbReference type="SAM" id="MobiDB-lite"/>
    </source>
</evidence>
<dbReference type="AlphaFoldDB" id="A0A8H3TVN0"/>
<comment type="caution">
    <text evidence="2">The sequence shown here is derived from an EMBL/GenBank/DDBJ whole genome shotgun (WGS) entry which is preliminary data.</text>
</comment>
<gene>
    <name evidence="2" type="ORF">NliqN6_4379</name>
</gene>
<evidence type="ECO:0000313" key="2">
    <source>
        <dbReference type="EMBL" id="GHJ87977.1"/>
    </source>
</evidence>
<dbReference type="Proteomes" id="UP000620104">
    <property type="component" value="Unassembled WGS sequence"/>
</dbReference>